<feature type="transmembrane region" description="Helical" evidence="1">
    <location>
        <begin position="228"/>
        <end position="246"/>
    </location>
</feature>
<keyword evidence="1" id="KW-0472">Membrane</keyword>
<dbReference type="RefSeq" id="XP_024503554.1">
    <property type="nucleotide sequence ID" value="XM_024649704.1"/>
</dbReference>
<evidence type="ECO:0000313" key="4">
    <source>
        <dbReference type="WBParaSite" id="SRAE_1000260700.1"/>
    </source>
</evidence>
<reference evidence="2 3" key="1">
    <citation type="submission" date="2014-09" db="EMBL/GenBank/DDBJ databases">
        <authorList>
            <person name="Martin A.A."/>
        </authorList>
    </citation>
    <scope>NUCLEOTIDE SEQUENCE</scope>
    <source>
        <strain evidence="3">ED321</strain>
        <strain evidence="2">ED321 Heterogonic</strain>
    </source>
</reference>
<keyword evidence="1" id="KW-1133">Transmembrane helix</keyword>
<dbReference type="InterPro" id="IPR042983">
    <property type="entry name" value="PKDCC"/>
</dbReference>
<dbReference type="CTD" id="36376718"/>
<reference evidence="4" key="2">
    <citation type="submission" date="2020-12" db="UniProtKB">
        <authorList>
            <consortium name="WormBaseParasite"/>
        </authorList>
    </citation>
    <scope>IDENTIFICATION</scope>
</reference>
<evidence type="ECO:0000256" key="1">
    <source>
        <dbReference type="SAM" id="Phobius"/>
    </source>
</evidence>
<keyword evidence="3" id="KW-1185">Reference proteome</keyword>
<sequence>MNYNQQYFTNFEGDWNFISVSNTQEINDDYYCDFPNEYFSSDFQSCLKEKEEINLEELDDFNRVLYNTFFGYEDVNNNNGSTEEDCKEYVFPYNGALYSQDGLLVEPVFDSFSSLGEFCGYSPLPEEPNESFSEQIECLSSHRDKILYYRRDENIPFFLNYDSKIESLNLDCVDCPTFSNGNNNRDVVGYDSCYIRSISPRSMEMDLPAFLDEQRRIRKRKMRMRRRFIKHFLFSCLIYGHYNFFIKHEDIFHSILNKNIHLVDDEWRFSYLNDNIIGNCDYLDNLSIENKIIGSGWNKKVVAIDSNRVLKKINLEGKTFSECFSNYPGNTIRQKNCIKNLAKSFINEIGNVMNYQNIDNVPRVYAYCIPKDYADSIDKLFIVEERGDKLDMIKLGQSTIKERLQIFENLFNFLLTIFPLRINDFRRQQFIIVKNTPKLIDWDDVNIAGKEEWNKYTGCKFFDTFIKLHLVYENEDKIIGKDNYLNILNKMKLLSNICSQKDINGTVINNIFEILSITKMSL</sequence>
<dbReference type="Proteomes" id="UP000035682">
    <property type="component" value="Unplaced"/>
</dbReference>
<keyword evidence="1" id="KW-0812">Transmembrane</keyword>
<dbReference type="PANTHER" id="PTHR46448">
    <property type="entry name" value="PROTEIN KINASE DOMAIN-CONTAINING PROTEIN"/>
    <property type="match status" value="1"/>
</dbReference>
<accession>A0A090L8A3</accession>
<name>A0A090L8A3_STRRB</name>
<dbReference type="WBParaSite" id="SRAE_1000260700.1">
    <property type="protein sequence ID" value="SRAE_1000260700.1"/>
    <property type="gene ID" value="WBGene00259223"/>
</dbReference>
<dbReference type="GeneID" id="36376718"/>
<dbReference type="AlphaFoldDB" id="A0A090L8A3"/>
<dbReference type="EMBL" id="LN609528">
    <property type="protein sequence ID" value="CEF64353.1"/>
    <property type="molecule type" value="Genomic_DNA"/>
</dbReference>
<dbReference type="WormBase" id="SRAE_1000260700">
    <property type="protein sequence ID" value="SRP07098"/>
    <property type="gene ID" value="WBGene00259223"/>
</dbReference>
<evidence type="ECO:0000313" key="3">
    <source>
        <dbReference type="Proteomes" id="UP000035682"/>
    </source>
</evidence>
<dbReference type="PANTHER" id="PTHR46448:SF1">
    <property type="entry name" value="PROTEIN KINASE DOMAIN-CONTAINING PROTEIN"/>
    <property type="match status" value="1"/>
</dbReference>
<dbReference type="STRING" id="34506.A0A090L8A3"/>
<evidence type="ECO:0000313" key="5">
    <source>
        <dbReference type="WormBase" id="SRAE_1000260700"/>
    </source>
</evidence>
<gene>
    <name evidence="2 4 5" type="ORF">SRAE_1000260700</name>
</gene>
<protein>
    <submittedName>
        <fullName evidence="4">Protein kinase-like domain-containing protein</fullName>
    </submittedName>
</protein>
<evidence type="ECO:0000313" key="2">
    <source>
        <dbReference type="EMBL" id="CEF64353.1"/>
    </source>
</evidence>
<dbReference type="OrthoDB" id="4062651at2759"/>
<organism evidence="2">
    <name type="scientific">Strongyloides ratti</name>
    <name type="common">Parasitic roundworm</name>
    <dbReference type="NCBI Taxonomy" id="34506"/>
    <lineage>
        <taxon>Eukaryota</taxon>
        <taxon>Metazoa</taxon>
        <taxon>Ecdysozoa</taxon>
        <taxon>Nematoda</taxon>
        <taxon>Chromadorea</taxon>
        <taxon>Rhabditida</taxon>
        <taxon>Tylenchina</taxon>
        <taxon>Panagrolaimomorpha</taxon>
        <taxon>Strongyloidoidea</taxon>
        <taxon>Strongyloididae</taxon>
        <taxon>Strongyloides</taxon>
    </lineage>
</organism>
<dbReference type="GO" id="GO:0004715">
    <property type="term" value="F:non-membrane spanning protein tyrosine kinase activity"/>
    <property type="evidence" value="ECO:0007669"/>
    <property type="project" value="InterPro"/>
</dbReference>
<proteinExistence type="predicted"/>